<reference evidence="1" key="2">
    <citation type="submission" date="2012-06" db="EMBL/GenBank/DDBJ databases">
        <authorList>
            <person name="Yu Y."/>
            <person name="Currie J."/>
            <person name="Lomeli R."/>
            <person name="Angelova A."/>
            <person name="Collura K."/>
            <person name="Wissotski M."/>
            <person name="Campos D."/>
            <person name="Kudrna D."/>
            <person name="Golser W."/>
            <person name="Ashely E."/>
            <person name="Descour A."/>
            <person name="Fernandes J."/>
            <person name="Soderlund C."/>
            <person name="Walbot V."/>
        </authorList>
    </citation>
    <scope>NUCLEOTIDE SEQUENCE</scope>
    <source>
        <strain evidence="1">B73</strain>
    </source>
</reference>
<name>C4J1B6_MAIZE</name>
<reference evidence="1" key="1">
    <citation type="journal article" date="2009" name="PLoS Genet.">
        <title>Sequencing, mapping, and analysis of 27,455 maize full-length cDNAs.</title>
        <authorList>
            <person name="Soderlund C."/>
            <person name="Descour A."/>
            <person name="Kudrna D."/>
            <person name="Bomhoff M."/>
            <person name="Boyd L."/>
            <person name="Currie J."/>
            <person name="Angelova A."/>
            <person name="Collura K."/>
            <person name="Wissotski M."/>
            <person name="Ashley E."/>
            <person name="Morrow D."/>
            <person name="Fernandes J."/>
            <person name="Walbot V."/>
            <person name="Yu Y."/>
        </authorList>
    </citation>
    <scope>NUCLEOTIDE SEQUENCE</scope>
    <source>
        <strain evidence="1">B73</strain>
    </source>
</reference>
<organism evidence="1">
    <name type="scientific">Zea mays</name>
    <name type="common">Maize</name>
    <dbReference type="NCBI Taxonomy" id="4577"/>
    <lineage>
        <taxon>Eukaryota</taxon>
        <taxon>Viridiplantae</taxon>
        <taxon>Streptophyta</taxon>
        <taxon>Embryophyta</taxon>
        <taxon>Tracheophyta</taxon>
        <taxon>Spermatophyta</taxon>
        <taxon>Magnoliopsida</taxon>
        <taxon>Liliopsida</taxon>
        <taxon>Poales</taxon>
        <taxon>Poaceae</taxon>
        <taxon>PACMAD clade</taxon>
        <taxon>Panicoideae</taxon>
        <taxon>Andropogonodae</taxon>
        <taxon>Andropogoneae</taxon>
        <taxon>Tripsacinae</taxon>
        <taxon>Zea</taxon>
    </lineage>
</organism>
<sequence length="88" mass="10277">MWLAMCPGSLQFQQTVFEVHSAAKWPGRLQLLHVGADGHSLAKCPGLRQFLHTRSLYPRRSLRRYGLRLLLRLRLWRGARSLRNLSLR</sequence>
<protein>
    <submittedName>
        <fullName evidence="1">Uncharacterized protein</fullName>
    </submittedName>
</protein>
<accession>C4J1B6</accession>
<dbReference type="EMBL" id="BT084613">
    <property type="protein sequence ID" value="ACR34966.1"/>
    <property type="molecule type" value="mRNA"/>
</dbReference>
<evidence type="ECO:0000313" key="1">
    <source>
        <dbReference type="EMBL" id="ACR34966.1"/>
    </source>
</evidence>
<proteinExistence type="evidence at transcript level"/>
<dbReference type="AlphaFoldDB" id="C4J1B6"/>